<name>A0ABU3DFQ7_9RHOB</name>
<protein>
    <submittedName>
        <fullName evidence="1">Nucleotidyltransferase family protein</fullName>
    </submittedName>
</protein>
<dbReference type="InterPro" id="IPR009267">
    <property type="entry name" value="NTP_transf_6"/>
</dbReference>
<dbReference type="Pfam" id="PF06042">
    <property type="entry name" value="NTP_transf_6"/>
    <property type="match status" value="1"/>
</dbReference>
<proteinExistence type="predicted"/>
<dbReference type="RefSeq" id="WP_311690297.1">
    <property type="nucleotide sequence ID" value="NZ_JAVRHL010000002.1"/>
</dbReference>
<sequence>MKQIRDYETADLIRADKLRWEALGAVEELDLPGGSIGAGFVRNLVWDHLHERKSDCRNEDVDVLFFHPERLDRDYEAELEEQLVKSAPHLSWSVRNQARMHHRNGDQPYSSVEDAMRFWPETATAVAVSRAGERCHISAPFGLQDLWRMVLRPTSIADHKVAAFEHRIISKNWLTRWPMLSVHPI</sequence>
<comment type="caution">
    <text evidence="1">The sequence shown here is derived from an EMBL/GenBank/DDBJ whole genome shotgun (WGS) entry which is preliminary data.</text>
</comment>
<dbReference type="PANTHER" id="PTHR39166:SF1">
    <property type="entry name" value="BLL1166 PROTEIN"/>
    <property type="match status" value="1"/>
</dbReference>
<evidence type="ECO:0000313" key="1">
    <source>
        <dbReference type="EMBL" id="MDT0682552.1"/>
    </source>
</evidence>
<dbReference type="PANTHER" id="PTHR39166">
    <property type="entry name" value="BLL1166 PROTEIN"/>
    <property type="match status" value="1"/>
</dbReference>
<keyword evidence="2" id="KW-1185">Reference proteome</keyword>
<dbReference type="EMBL" id="JAVRHL010000002">
    <property type="protein sequence ID" value="MDT0682552.1"/>
    <property type="molecule type" value="Genomic_DNA"/>
</dbReference>
<organism evidence="1 2">
    <name type="scientific">Tropicimonas omnivorans</name>
    <dbReference type="NCBI Taxonomy" id="3075590"/>
    <lineage>
        <taxon>Bacteria</taxon>
        <taxon>Pseudomonadati</taxon>
        <taxon>Pseudomonadota</taxon>
        <taxon>Alphaproteobacteria</taxon>
        <taxon>Rhodobacterales</taxon>
        <taxon>Roseobacteraceae</taxon>
        <taxon>Tropicimonas</taxon>
    </lineage>
</organism>
<evidence type="ECO:0000313" key="2">
    <source>
        <dbReference type="Proteomes" id="UP001265259"/>
    </source>
</evidence>
<reference evidence="1 2" key="1">
    <citation type="submission" date="2023-09" db="EMBL/GenBank/DDBJ databases">
        <authorList>
            <person name="Rey-Velasco X."/>
        </authorList>
    </citation>
    <scope>NUCLEOTIDE SEQUENCE [LARGE SCALE GENOMIC DNA]</scope>
    <source>
        <strain evidence="1 2">F158</strain>
    </source>
</reference>
<dbReference type="Proteomes" id="UP001265259">
    <property type="component" value="Unassembled WGS sequence"/>
</dbReference>
<accession>A0ABU3DFQ7</accession>
<gene>
    <name evidence="1" type="ORF">RM543_07640</name>
</gene>